<evidence type="ECO:0000256" key="3">
    <source>
        <dbReference type="ARBA" id="ARBA00010343"/>
    </source>
</evidence>
<dbReference type="Proteomes" id="UP000002729">
    <property type="component" value="Unassembled WGS sequence"/>
</dbReference>
<evidence type="ECO:0000256" key="7">
    <source>
        <dbReference type="ARBA" id="ARBA00023269"/>
    </source>
</evidence>
<keyword evidence="4" id="KW-0158">Chromosome</keyword>
<dbReference type="GO" id="GO:0003677">
    <property type="term" value="F:DNA binding"/>
    <property type="evidence" value="ECO:0007669"/>
    <property type="project" value="UniProtKB-KW"/>
</dbReference>
<evidence type="ECO:0000256" key="2">
    <source>
        <dbReference type="ARBA" id="ARBA00004286"/>
    </source>
</evidence>
<dbReference type="GO" id="GO:0030527">
    <property type="term" value="F:structural constituent of chromatin"/>
    <property type="evidence" value="ECO:0007669"/>
    <property type="project" value="InterPro"/>
</dbReference>
<feature type="non-terminal residue" evidence="9">
    <location>
        <position position="1"/>
    </location>
</feature>
<dbReference type="InterPro" id="IPR007125">
    <property type="entry name" value="H2A/H2B/H3"/>
</dbReference>
<name>F0YEV9_AURAN</name>
<dbReference type="InterPro" id="IPR009072">
    <property type="entry name" value="Histone-fold"/>
</dbReference>
<keyword evidence="6" id="KW-0539">Nucleus</keyword>
<feature type="domain" description="Core Histone H2A/H2B/H3" evidence="8">
    <location>
        <begin position="8"/>
        <end position="96"/>
    </location>
</feature>
<dbReference type="Gene3D" id="1.10.20.10">
    <property type="entry name" value="Histone, subunit A"/>
    <property type="match status" value="1"/>
</dbReference>
<dbReference type="SUPFAM" id="SSF47113">
    <property type="entry name" value="Histone-fold"/>
    <property type="match status" value="1"/>
</dbReference>
<dbReference type="AlphaFoldDB" id="F0YEV9"/>
<evidence type="ECO:0000256" key="1">
    <source>
        <dbReference type="ARBA" id="ARBA00004123"/>
    </source>
</evidence>
<dbReference type="OMA" id="VHLFEDC"/>
<dbReference type="FunFam" id="1.10.20.10:FF:000085">
    <property type="entry name" value="Histone H3.2"/>
    <property type="match status" value="1"/>
</dbReference>
<evidence type="ECO:0000256" key="6">
    <source>
        <dbReference type="ARBA" id="ARBA00023242"/>
    </source>
</evidence>
<dbReference type="GO" id="GO:0000786">
    <property type="term" value="C:nucleosome"/>
    <property type="evidence" value="ECO:0007669"/>
    <property type="project" value="UniProtKB-KW"/>
</dbReference>
<keyword evidence="10" id="KW-1185">Reference proteome</keyword>
<proteinExistence type="inferred from homology"/>
<comment type="subcellular location">
    <subcellularLocation>
        <location evidence="2">Chromosome</location>
    </subcellularLocation>
    <subcellularLocation>
        <location evidence="1">Nucleus</location>
    </subcellularLocation>
</comment>
<dbReference type="PROSITE" id="PS00959">
    <property type="entry name" value="HISTONE_H3_2"/>
    <property type="match status" value="1"/>
</dbReference>
<dbReference type="EMBL" id="GL833135">
    <property type="protein sequence ID" value="EGB06405.1"/>
    <property type="molecule type" value="Genomic_DNA"/>
</dbReference>
<comment type="similarity">
    <text evidence="3">Belongs to the histone H3 family.</text>
</comment>
<evidence type="ECO:0000313" key="10">
    <source>
        <dbReference type="Proteomes" id="UP000002729"/>
    </source>
</evidence>
<dbReference type="SMART" id="SM00428">
    <property type="entry name" value="H3"/>
    <property type="match status" value="1"/>
</dbReference>
<dbReference type="GO" id="GO:0046982">
    <property type="term" value="F:protein heterodimerization activity"/>
    <property type="evidence" value="ECO:0007669"/>
    <property type="project" value="InterPro"/>
</dbReference>
<dbReference type="eggNOG" id="KOG1745">
    <property type="taxonomic scope" value="Eukaryota"/>
</dbReference>
<keyword evidence="5" id="KW-0238">DNA-binding</keyword>
<evidence type="ECO:0000313" key="9">
    <source>
        <dbReference type="EMBL" id="EGB06405.1"/>
    </source>
</evidence>
<dbReference type="InterPro" id="IPR000164">
    <property type="entry name" value="Histone_H3/CENP-A"/>
</dbReference>
<dbReference type="OrthoDB" id="4025405at2759"/>
<keyword evidence="7" id="KW-0544">Nucleosome core</keyword>
<reference evidence="9 10" key="1">
    <citation type="journal article" date="2011" name="Proc. Natl. Acad. Sci. U.S.A.">
        <title>Niche of harmful alga Aureococcus anophagefferens revealed through ecogenomics.</title>
        <authorList>
            <person name="Gobler C.J."/>
            <person name="Berry D.L."/>
            <person name="Dyhrman S.T."/>
            <person name="Wilhelm S.W."/>
            <person name="Salamov A."/>
            <person name="Lobanov A.V."/>
            <person name="Zhang Y."/>
            <person name="Collier J.L."/>
            <person name="Wurch L.L."/>
            <person name="Kustka A.B."/>
            <person name="Dill B.D."/>
            <person name="Shah M."/>
            <person name="VerBerkmoes N.C."/>
            <person name="Kuo A."/>
            <person name="Terry A."/>
            <person name="Pangilinan J."/>
            <person name="Lindquist E.A."/>
            <person name="Lucas S."/>
            <person name="Paulsen I.T."/>
            <person name="Hattenrath-Lehmann T.K."/>
            <person name="Talmage S.C."/>
            <person name="Walker E.A."/>
            <person name="Koch F."/>
            <person name="Burson A.M."/>
            <person name="Marcoval M.A."/>
            <person name="Tang Y.Z."/>
            <person name="Lecleir G.R."/>
            <person name="Coyne K.J."/>
            <person name="Berg G.M."/>
            <person name="Bertrand E.M."/>
            <person name="Saito M.A."/>
            <person name="Gladyshev V.N."/>
            <person name="Grigoriev I.V."/>
        </authorList>
    </citation>
    <scope>NUCLEOTIDE SEQUENCE [LARGE SCALE GENOMIC DNA]</scope>
    <source>
        <strain evidence="10">CCMP 1984</strain>
    </source>
</reference>
<dbReference type="Pfam" id="PF00125">
    <property type="entry name" value="Histone"/>
    <property type="match status" value="1"/>
</dbReference>
<dbReference type="PRINTS" id="PR00622">
    <property type="entry name" value="HISTONEH3"/>
</dbReference>
<gene>
    <name evidence="9" type="ORF">AURANDRAFT_8594</name>
</gene>
<dbReference type="RefSeq" id="XP_009038978.1">
    <property type="nucleotide sequence ID" value="XM_009040730.1"/>
</dbReference>
<feature type="non-terminal residue" evidence="9">
    <location>
        <position position="98"/>
    </location>
</feature>
<evidence type="ECO:0000259" key="8">
    <source>
        <dbReference type="Pfam" id="PF00125"/>
    </source>
</evidence>
<dbReference type="PANTHER" id="PTHR45810">
    <property type="entry name" value="HISTONE H3.2"/>
    <property type="match status" value="1"/>
</dbReference>
<dbReference type="GeneID" id="20229270"/>
<accession>F0YEV9</accession>
<evidence type="ECO:0000256" key="4">
    <source>
        <dbReference type="ARBA" id="ARBA00022454"/>
    </source>
</evidence>
<evidence type="ECO:0000256" key="5">
    <source>
        <dbReference type="ARBA" id="ARBA00023125"/>
    </source>
</evidence>
<dbReference type="KEGG" id="aaf:AURANDRAFT_8594"/>
<protein>
    <recommendedName>
        <fullName evidence="8">Core Histone H2A/H2B/H3 domain-containing protein</fullName>
    </recommendedName>
</protein>
<organism evidence="10">
    <name type="scientific">Aureococcus anophagefferens</name>
    <name type="common">Harmful bloom alga</name>
    <dbReference type="NCBI Taxonomy" id="44056"/>
    <lineage>
        <taxon>Eukaryota</taxon>
        <taxon>Sar</taxon>
        <taxon>Stramenopiles</taxon>
        <taxon>Ochrophyta</taxon>
        <taxon>Pelagophyceae</taxon>
        <taxon>Pelagomonadales</taxon>
        <taxon>Pelagomonadaceae</taxon>
        <taxon>Aureococcus</taxon>
    </lineage>
</organism>
<dbReference type="CDD" id="cd22911">
    <property type="entry name" value="HFD_H3"/>
    <property type="match status" value="1"/>
</dbReference>
<sequence>RRKHRKRPGQKALQEIRVYQRSTELLIRKLPFARLVREICNDETGNAEFRQASAISALQEATEAHVVQLFEDANLCAIHGKRVTIMVKDIQLARRIRG</sequence>
<dbReference type="GO" id="GO:0005634">
    <property type="term" value="C:nucleus"/>
    <property type="evidence" value="ECO:0007669"/>
    <property type="project" value="UniProtKB-SubCell"/>
</dbReference>
<dbReference type="PANTHER" id="PTHR45810:SF1">
    <property type="entry name" value="HISTONE H3-LIKE CENTROMERIC PROTEIN A"/>
    <property type="match status" value="1"/>
</dbReference>
<dbReference type="InParanoid" id="F0YEV9"/>